<reference evidence="7 8" key="1">
    <citation type="journal article" date="2020" name="Nature">
        <title>Six reference-quality genomes reveal evolution of bat adaptations.</title>
        <authorList>
            <person name="Jebb D."/>
            <person name="Huang Z."/>
            <person name="Pippel M."/>
            <person name="Hughes G.M."/>
            <person name="Lavrichenko K."/>
            <person name="Devanna P."/>
            <person name="Winkler S."/>
            <person name="Jermiin L.S."/>
            <person name="Skirmuntt E.C."/>
            <person name="Katzourakis A."/>
            <person name="Burkitt-Gray L."/>
            <person name="Ray D.A."/>
            <person name="Sullivan K.A.M."/>
            <person name="Roscito J.G."/>
            <person name="Kirilenko B.M."/>
            <person name="Davalos L.M."/>
            <person name="Corthals A.P."/>
            <person name="Power M.L."/>
            <person name="Jones G."/>
            <person name="Ransome R.D."/>
            <person name="Dechmann D.K.N."/>
            <person name="Locatelli A.G."/>
            <person name="Puechmaille S.J."/>
            <person name="Fedrigo O."/>
            <person name="Jarvis E.D."/>
            <person name="Hiller M."/>
            <person name="Vernes S.C."/>
            <person name="Myers E.W."/>
            <person name="Teeling E.C."/>
        </authorList>
    </citation>
    <scope>NUCLEOTIDE SEQUENCE [LARGE SCALE GENOMIC DNA]</scope>
    <source>
        <strain evidence="7">Bat1K_MPI-CBG_1</strain>
    </source>
</reference>
<dbReference type="PRINTS" id="PR00837">
    <property type="entry name" value="V5TPXLIKE"/>
</dbReference>
<evidence type="ECO:0000259" key="6">
    <source>
        <dbReference type="SMART" id="SM00198"/>
    </source>
</evidence>
<evidence type="ECO:0000256" key="4">
    <source>
        <dbReference type="ARBA" id="ARBA00023136"/>
    </source>
</evidence>
<dbReference type="SUPFAM" id="SSF55797">
    <property type="entry name" value="PR-1-like"/>
    <property type="match status" value="1"/>
</dbReference>
<dbReference type="SMART" id="SM00198">
    <property type="entry name" value="SCP"/>
    <property type="match status" value="1"/>
</dbReference>
<dbReference type="PANTHER" id="PTHR10334">
    <property type="entry name" value="CYSTEINE-RICH SECRETORY PROTEIN-RELATED"/>
    <property type="match status" value="1"/>
</dbReference>
<dbReference type="Proteomes" id="UP000664940">
    <property type="component" value="Unassembled WGS sequence"/>
</dbReference>
<feature type="chain" id="PRO_5032764904" evidence="5">
    <location>
        <begin position="24"/>
        <end position="247"/>
    </location>
</feature>
<keyword evidence="3 5" id="KW-0732">Signal</keyword>
<evidence type="ECO:0000256" key="3">
    <source>
        <dbReference type="ARBA" id="ARBA00022729"/>
    </source>
</evidence>
<proteinExistence type="inferred from homology"/>
<dbReference type="InterPro" id="IPR014044">
    <property type="entry name" value="CAP_dom"/>
</dbReference>
<evidence type="ECO:0000313" key="8">
    <source>
        <dbReference type="Proteomes" id="UP000664940"/>
    </source>
</evidence>
<comment type="caution">
    <text evidence="7">The sequence shown here is derived from an EMBL/GenBank/DDBJ whole genome shotgun (WGS) entry which is preliminary data.</text>
</comment>
<sequence length="247" mass="28022">MVLRNELSCLWTLGFCLVASKLSFTVPSIEDESFIDDCVAAHNEMRGQVQPPAANMKHMTWDEGLAKTAKTWANKCTYTHNSCLKKSYKCHPTFEFVGENIWKGGLPIFTPKLAIGAWYSEKNLYNYSSLHCSKVCSHYTQIAWANSYEVGCAITNCPNLGRDKTSIFVCDYGPAGNYINTYPYKRGAPCSMCGGEICENKLCRNKERDETRKYPNWNPQGKALQEKALQWRACDLLCLICVLLRMF</sequence>
<evidence type="ECO:0000313" key="7">
    <source>
        <dbReference type="EMBL" id="KAF6118795.1"/>
    </source>
</evidence>
<feature type="domain" description="SCP" evidence="6">
    <location>
        <begin position="33"/>
        <end position="180"/>
    </location>
</feature>
<dbReference type="GO" id="GO:0016020">
    <property type="term" value="C:membrane"/>
    <property type="evidence" value="ECO:0007669"/>
    <property type="project" value="UniProtKB-SubCell"/>
</dbReference>
<dbReference type="InterPro" id="IPR035940">
    <property type="entry name" value="CAP_sf"/>
</dbReference>
<dbReference type="AlphaFoldDB" id="A0A834EFC4"/>
<evidence type="ECO:0000256" key="5">
    <source>
        <dbReference type="SAM" id="SignalP"/>
    </source>
</evidence>
<comment type="subcellular location">
    <subcellularLocation>
        <location evidence="1">Membrane</location>
    </subcellularLocation>
</comment>
<accession>A0A834EFC4</accession>
<protein>
    <submittedName>
        <fullName evidence="7">GLIPR1 like 1</fullName>
    </submittedName>
</protein>
<organism evidence="7 8">
    <name type="scientific">Phyllostomus discolor</name>
    <name type="common">pale spear-nosed bat</name>
    <dbReference type="NCBI Taxonomy" id="89673"/>
    <lineage>
        <taxon>Eukaryota</taxon>
        <taxon>Metazoa</taxon>
        <taxon>Chordata</taxon>
        <taxon>Craniata</taxon>
        <taxon>Vertebrata</taxon>
        <taxon>Euteleostomi</taxon>
        <taxon>Mammalia</taxon>
        <taxon>Eutheria</taxon>
        <taxon>Laurasiatheria</taxon>
        <taxon>Chiroptera</taxon>
        <taxon>Yangochiroptera</taxon>
        <taxon>Phyllostomidae</taxon>
        <taxon>Phyllostominae</taxon>
        <taxon>Phyllostomus</taxon>
    </lineage>
</organism>
<dbReference type="PRINTS" id="PR00838">
    <property type="entry name" value="V5ALLERGEN"/>
</dbReference>
<feature type="signal peptide" evidence="5">
    <location>
        <begin position="1"/>
        <end position="23"/>
    </location>
</feature>
<keyword evidence="4" id="KW-0472">Membrane</keyword>
<dbReference type="InterPro" id="IPR002413">
    <property type="entry name" value="V5_allergen-like"/>
</dbReference>
<evidence type="ECO:0000256" key="1">
    <source>
        <dbReference type="ARBA" id="ARBA00004370"/>
    </source>
</evidence>
<comment type="similarity">
    <text evidence="2">Belongs to the CRISP family.</text>
</comment>
<dbReference type="InterPro" id="IPR001283">
    <property type="entry name" value="CRISP-related"/>
</dbReference>
<dbReference type="Gene3D" id="3.40.33.10">
    <property type="entry name" value="CAP"/>
    <property type="match status" value="1"/>
</dbReference>
<name>A0A834EFC4_9CHIR</name>
<evidence type="ECO:0000256" key="2">
    <source>
        <dbReference type="ARBA" id="ARBA00009923"/>
    </source>
</evidence>
<dbReference type="FunFam" id="3.40.33.10:FF:000008">
    <property type="entry name" value="GLI pathogenesis-related 1 (Glioma)"/>
    <property type="match status" value="1"/>
</dbReference>
<dbReference type="Pfam" id="PF00188">
    <property type="entry name" value="CAP"/>
    <property type="match status" value="1"/>
</dbReference>
<dbReference type="EMBL" id="JABVXQ010000003">
    <property type="protein sequence ID" value="KAF6118795.1"/>
    <property type="molecule type" value="Genomic_DNA"/>
</dbReference>
<gene>
    <name evidence="7" type="ORF">HJG60_005631</name>
</gene>